<name>A0A655BLQ2_SALET</name>
<dbReference type="AlphaFoldDB" id="A0A655BLQ2"/>
<organism evidence="1 2">
    <name type="scientific">Salmonella enterica subsp. enterica serovar Bovismorbificans</name>
    <dbReference type="NCBI Taxonomy" id="58097"/>
    <lineage>
        <taxon>Bacteria</taxon>
        <taxon>Pseudomonadati</taxon>
        <taxon>Pseudomonadota</taxon>
        <taxon>Gammaproteobacteria</taxon>
        <taxon>Enterobacterales</taxon>
        <taxon>Enterobacteriaceae</taxon>
        <taxon>Salmonella</taxon>
    </lineage>
</organism>
<evidence type="ECO:0000313" key="1">
    <source>
        <dbReference type="EMBL" id="CNT58490.1"/>
    </source>
</evidence>
<proteinExistence type="predicted"/>
<protein>
    <submittedName>
        <fullName evidence="1">Uncharacterized protein</fullName>
    </submittedName>
</protein>
<sequence length="78" mass="9066">MRGLRGDFRRHVIRGDVLFVQQRLVPQKQLMTFRFTADAQSAQRSETVHLRQFIIAGFFQNRMGQRVAGALFERGSQT</sequence>
<gene>
    <name evidence="1" type="ORF">ERS008198_00264</name>
</gene>
<reference evidence="1 2" key="1">
    <citation type="submission" date="2015-03" db="EMBL/GenBank/DDBJ databases">
        <authorList>
            <consortium name="Pathogen Informatics"/>
        </authorList>
    </citation>
    <scope>NUCLEOTIDE SEQUENCE [LARGE SCALE GENOMIC DNA]</scope>
    <source>
        <strain evidence="1 2">A1104</strain>
    </source>
</reference>
<dbReference type="Proteomes" id="UP000041314">
    <property type="component" value="Unassembled WGS sequence"/>
</dbReference>
<dbReference type="EMBL" id="CQPA01000001">
    <property type="protein sequence ID" value="CNT58490.1"/>
    <property type="molecule type" value="Genomic_DNA"/>
</dbReference>
<evidence type="ECO:0000313" key="2">
    <source>
        <dbReference type="Proteomes" id="UP000041314"/>
    </source>
</evidence>
<accession>A0A655BLQ2</accession>